<feature type="transmembrane region" description="Helical" evidence="7">
    <location>
        <begin position="75"/>
        <end position="96"/>
    </location>
</feature>
<keyword evidence="5 7" id="KW-1133">Transmembrane helix</keyword>
<evidence type="ECO:0000256" key="7">
    <source>
        <dbReference type="RuleBase" id="RU363032"/>
    </source>
</evidence>
<evidence type="ECO:0000259" key="8">
    <source>
        <dbReference type="PROSITE" id="PS50928"/>
    </source>
</evidence>
<feature type="transmembrane region" description="Helical" evidence="7">
    <location>
        <begin position="12"/>
        <end position="40"/>
    </location>
</feature>
<comment type="similarity">
    <text evidence="7">Belongs to the binding-protein-dependent transport system permease family.</text>
</comment>
<dbReference type="CDD" id="cd06261">
    <property type="entry name" value="TM_PBP2"/>
    <property type="match status" value="1"/>
</dbReference>
<protein>
    <submittedName>
        <fullName evidence="9">Sugar ABC transporter permease</fullName>
    </submittedName>
</protein>
<dbReference type="PANTHER" id="PTHR30193">
    <property type="entry name" value="ABC TRANSPORTER PERMEASE PROTEIN"/>
    <property type="match status" value="1"/>
</dbReference>
<keyword evidence="3" id="KW-1003">Cell membrane</keyword>
<dbReference type="GO" id="GO:0055085">
    <property type="term" value="P:transmembrane transport"/>
    <property type="evidence" value="ECO:0007669"/>
    <property type="project" value="InterPro"/>
</dbReference>
<dbReference type="AlphaFoldDB" id="A0A6B1DX54"/>
<organism evidence="9">
    <name type="scientific">Caldilineaceae bacterium SB0662_bin_9</name>
    <dbReference type="NCBI Taxonomy" id="2605258"/>
    <lineage>
        <taxon>Bacteria</taxon>
        <taxon>Bacillati</taxon>
        <taxon>Chloroflexota</taxon>
        <taxon>Caldilineae</taxon>
        <taxon>Caldilineales</taxon>
        <taxon>Caldilineaceae</taxon>
    </lineage>
</organism>
<sequence>MTASQRRDLRDGILFTLPFVLGALLLWVGPMLYSLVLVVLDWNLITRPDYVGMKNLAKLVDGRDPLFYKSLYNTFYFTFFSVPLQLLAAFGLALLLNQPMKGLGIYRTIFYIPSITPAVAFAVVWIQILNPEWGILNQILGWFGVEPIKWLFDPAFTRPAFVLMSLWLVGPQMIIFLAGLQSVSPELKDAAQIDGANTWQSFLHVTIPAISPIFFFNLVIGVIGSFQVFTNAFIMTRGGPQDSTLFMVLHIYRNAFEWFDMGYAATLAWVLFIIIMIFTVIQFRFARTWVYYESESSS</sequence>
<dbReference type="Gene3D" id="1.10.3720.10">
    <property type="entry name" value="MetI-like"/>
    <property type="match status" value="1"/>
</dbReference>
<feature type="transmembrane region" description="Helical" evidence="7">
    <location>
        <begin position="201"/>
        <end position="226"/>
    </location>
</feature>
<evidence type="ECO:0000256" key="1">
    <source>
        <dbReference type="ARBA" id="ARBA00004651"/>
    </source>
</evidence>
<accession>A0A6B1DX54</accession>
<dbReference type="EMBL" id="VXPY01000094">
    <property type="protein sequence ID" value="MYD91293.1"/>
    <property type="molecule type" value="Genomic_DNA"/>
</dbReference>
<keyword evidence="2 7" id="KW-0813">Transport</keyword>
<keyword evidence="6 7" id="KW-0472">Membrane</keyword>
<name>A0A6B1DX54_9CHLR</name>
<feature type="transmembrane region" description="Helical" evidence="7">
    <location>
        <begin position="261"/>
        <end position="281"/>
    </location>
</feature>
<dbReference type="SUPFAM" id="SSF161098">
    <property type="entry name" value="MetI-like"/>
    <property type="match status" value="1"/>
</dbReference>
<dbReference type="PROSITE" id="PS50928">
    <property type="entry name" value="ABC_TM1"/>
    <property type="match status" value="1"/>
</dbReference>
<evidence type="ECO:0000256" key="5">
    <source>
        <dbReference type="ARBA" id="ARBA00022989"/>
    </source>
</evidence>
<dbReference type="InterPro" id="IPR051393">
    <property type="entry name" value="ABC_transporter_permease"/>
</dbReference>
<evidence type="ECO:0000313" key="9">
    <source>
        <dbReference type="EMBL" id="MYD91293.1"/>
    </source>
</evidence>
<dbReference type="PANTHER" id="PTHR30193:SF1">
    <property type="entry name" value="ABC TRANSPORTER PERMEASE PROTEIN YESP-RELATED"/>
    <property type="match status" value="1"/>
</dbReference>
<proteinExistence type="inferred from homology"/>
<evidence type="ECO:0000256" key="3">
    <source>
        <dbReference type="ARBA" id="ARBA00022475"/>
    </source>
</evidence>
<dbReference type="InterPro" id="IPR000515">
    <property type="entry name" value="MetI-like"/>
</dbReference>
<keyword evidence="4 7" id="KW-0812">Transmembrane</keyword>
<feature type="transmembrane region" description="Helical" evidence="7">
    <location>
        <begin position="160"/>
        <end position="180"/>
    </location>
</feature>
<comment type="subcellular location">
    <subcellularLocation>
        <location evidence="1 7">Cell membrane</location>
        <topology evidence="1 7">Multi-pass membrane protein</topology>
    </subcellularLocation>
</comment>
<evidence type="ECO:0000256" key="4">
    <source>
        <dbReference type="ARBA" id="ARBA00022692"/>
    </source>
</evidence>
<feature type="transmembrane region" description="Helical" evidence="7">
    <location>
        <begin position="108"/>
        <end position="128"/>
    </location>
</feature>
<dbReference type="GO" id="GO:0005886">
    <property type="term" value="C:plasma membrane"/>
    <property type="evidence" value="ECO:0007669"/>
    <property type="project" value="UniProtKB-SubCell"/>
</dbReference>
<dbReference type="Pfam" id="PF00528">
    <property type="entry name" value="BPD_transp_1"/>
    <property type="match status" value="1"/>
</dbReference>
<gene>
    <name evidence="9" type="ORF">F4Y08_13310</name>
</gene>
<comment type="caution">
    <text evidence="9">The sequence shown here is derived from an EMBL/GenBank/DDBJ whole genome shotgun (WGS) entry which is preliminary data.</text>
</comment>
<feature type="domain" description="ABC transmembrane type-1" evidence="8">
    <location>
        <begin position="71"/>
        <end position="282"/>
    </location>
</feature>
<evidence type="ECO:0000256" key="6">
    <source>
        <dbReference type="ARBA" id="ARBA00023136"/>
    </source>
</evidence>
<evidence type="ECO:0000256" key="2">
    <source>
        <dbReference type="ARBA" id="ARBA00022448"/>
    </source>
</evidence>
<reference evidence="9" key="1">
    <citation type="submission" date="2019-09" db="EMBL/GenBank/DDBJ databases">
        <title>Characterisation of the sponge microbiome using genome-centric metagenomics.</title>
        <authorList>
            <person name="Engelberts J.P."/>
            <person name="Robbins S.J."/>
            <person name="De Goeij J.M."/>
            <person name="Aranda M."/>
            <person name="Bell S.C."/>
            <person name="Webster N.S."/>
        </authorList>
    </citation>
    <scope>NUCLEOTIDE SEQUENCE</scope>
    <source>
        <strain evidence="9">SB0662_bin_9</strain>
    </source>
</reference>
<dbReference type="InterPro" id="IPR035906">
    <property type="entry name" value="MetI-like_sf"/>
</dbReference>